<evidence type="ECO:0000313" key="3">
    <source>
        <dbReference type="Proteomes" id="UP001501126"/>
    </source>
</evidence>
<protein>
    <submittedName>
        <fullName evidence="2">Uncharacterized protein</fullName>
    </submittedName>
</protein>
<sequence length="160" mass="17427">MLIMKYFIVAALLIAAIVSCQKEEPTQPSPPSAPTASYTPQYLTKSGANAASNGIYWVIDGDTLHLGQCQNSYTTGDYYESFSFQVGVEYDFQILRGIPPSMSSFEVKNQGTLKFIDGNSNTDAYGGESSLVITQGATWTYDIFYGQCGSITNQLQVIVP</sequence>
<dbReference type="PROSITE" id="PS51257">
    <property type="entry name" value="PROKAR_LIPOPROTEIN"/>
    <property type="match status" value="1"/>
</dbReference>
<reference evidence="3" key="1">
    <citation type="journal article" date="2019" name="Int. J. Syst. Evol. Microbiol.">
        <title>The Global Catalogue of Microorganisms (GCM) 10K type strain sequencing project: providing services to taxonomists for standard genome sequencing and annotation.</title>
        <authorList>
            <consortium name="The Broad Institute Genomics Platform"/>
            <consortium name="The Broad Institute Genome Sequencing Center for Infectious Disease"/>
            <person name="Wu L."/>
            <person name="Ma J."/>
        </authorList>
    </citation>
    <scope>NUCLEOTIDE SEQUENCE [LARGE SCALE GENOMIC DNA]</scope>
    <source>
        <strain evidence="3">JCM 16083</strain>
    </source>
</reference>
<feature type="signal peptide" evidence="1">
    <location>
        <begin position="1"/>
        <end position="22"/>
    </location>
</feature>
<evidence type="ECO:0000313" key="2">
    <source>
        <dbReference type="EMBL" id="GAA0874383.1"/>
    </source>
</evidence>
<organism evidence="2 3">
    <name type="scientific">Wandonia haliotis</name>
    <dbReference type="NCBI Taxonomy" id="574963"/>
    <lineage>
        <taxon>Bacteria</taxon>
        <taxon>Pseudomonadati</taxon>
        <taxon>Bacteroidota</taxon>
        <taxon>Flavobacteriia</taxon>
        <taxon>Flavobacteriales</taxon>
        <taxon>Crocinitomicaceae</taxon>
        <taxon>Wandonia</taxon>
    </lineage>
</organism>
<proteinExistence type="predicted"/>
<dbReference type="Proteomes" id="UP001501126">
    <property type="component" value="Unassembled WGS sequence"/>
</dbReference>
<feature type="chain" id="PRO_5046648711" evidence="1">
    <location>
        <begin position="23"/>
        <end position="160"/>
    </location>
</feature>
<dbReference type="EMBL" id="BAAAFH010000003">
    <property type="protein sequence ID" value="GAA0874383.1"/>
    <property type="molecule type" value="Genomic_DNA"/>
</dbReference>
<evidence type="ECO:0000256" key="1">
    <source>
        <dbReference type="SAM" id="SignalP"/>
    </source>
</evidence>
<name>A0ABP3Y0X9_9FLAO</name>
<keyword evidence="1" id="KW-0732">Signal</keyword>
<comment type="caution">
    <text evidence="2">The sequence shown here is derived from an EMBL/GenBank/DDBJ whole genome shotgun (WGS) entry which is preliminary data.</text>
</comment>
<accession>A0ABP3Y0X9</accession>
<keyword evidence="3" id="KW-1185">Reference proteome</keyword>
<gene>
    <name evidence="2" type="ORF">GCM10009118_07910</name>
</gene>